<dbReference type="InterPro" id="IPR029058">
    <property type="entry name" value="AB_hydrolase_fold"/>
</dbReference>
<comment type="caution">
    <text evidence="1">The sequence shown here is derived from an EMBL/GenBank/DDBJ whole genome shotgun (WGS) entry which is preliminary data.</text>
</comment>
<reference evidence="1 2" key="1">
    <citation type="submission" date="2015-06" db="EMBL/GenBank/DDBJ databases">
        <title>Draft genome sequence of beer spoilage bacterium Megasphaera cerevisiae type strain 20462.</title>
        <authorList>
            <person name="Kutumbaka K."/>
            <person name="Pasmowitz J."/>
            <person name="Mategko J."/>
            <person name="Reyes D."/>
            <person name="Friedrich A."/>
            <person name="Han S."/>
            <person name="Martens-Habbena W."/>
            <person name="Neal-McKinney J."/>
            <person name="Janagama H.K."/>
            <person name="Nadala C."/>
            <person name="Samadpour M."/>
        </authorList>
    </citation>
    <scope>NUCLEOTIDE SEQUENCE [LARGE SCALE GENOMIC DNA]</scope>
    <source>
        <strain evidence="1 2">DSM 20462</strain>
    </source>
</reference>
<gene>
    <name evidence="1" type="ORF">AB840_05240</name>
</gene>
<dbReference type="Proteomes" id="UP000036503">
    <property type="component" value="Unassembled WGS sequence"/>
</dbReference>
<proteinExistence type="predicted"/>
<accession>A0A0J6WYI5</accession>
<evidence type="ECO:0000313" key="2">
    <source>
        <dbReference type="Proteomes" id="UP000036503"/>
    </source>
</evidence>
<dbReference type="InParanoid" id="A0A0J6WYI5"/>
<dbReference type="RefSeq" id="WP_048513785.1">
    <property type="nucleotide sequence ID" value="NZ_LEKT01000012.1"/>
</dbReference>
<keyword evidence="2" id="KW-1185">Reference proteome</keyword>
<dbReference type="PATRIC" id="fig|1122219.3.peg.424"/>
<evidence type="ECO:0000313" key="1">
    <source>
        <dbReference type="EMBL" id="KMO86932.1"/>
    </source>
</evidence>
<name>A0A0J6WYI5_9FIRM</name>
<sequence length="67" mass="7656">MNGGDYTAGIQRNAEAYRNERISYAEKYDVLIECPGFSKDKYHGARYYNLGNMADSTTAKRLQPESR</sequence>
<dbReference type="OrthoDB" id="1094867at2"/>
<dbReference type="EMBL" id="LEKT01000012">
    <property type="protein sequence ID" value="KMO86932.1"/>
    <property type="molecule type" value="Genomic_DNA"/>
</dbReference>
<dbReference type="Gene3D" id="3.40.50.1820">
    <property type="entry name" value="alpha/beta hydrolase"/>
    <property type="match status" value="1"/>
</dbReference>
<protein>
    <submittedName>
        <fullName evidence="1">Uncharacterized protein</fullName>
    </submittedName>
</protein>
<organism evidence="1 2">
    <name type="scientific">Megasphaera cerevisiae DSM 20462</name>
    <dbReference type="NCBI Taxonomy" id="1122219"/>
    <lineage>
        <taxon>Bacteria</taxon>
        <taxon>Bacillati</taxon>
        <taxon>Bacillota</taxon>
        <taxon>Negativicutes</taxon>
        <taxon>Veillonellales</taxon>
        <taxon>Veillonellaceae</taxon>
        <taxon>Megasphaera</taxon>
    </lineage>
</organism>
<dbReference type="AlphaFoldDB" id="A0A0J6WYI5"/>